<accession>G0UAL1</accession>
<gene>
    <name evidence="1" type="ORF">TVY486_1103280</name>
</gene>
<protein>
    <submittedName>
        <fullName evidence="1">Uncharacterized protein</fullName>
    </submittedName>
</protein>
<sequence length="111" mass="12758">MITSALVVTTNGHEGNNIKQYKFPLSRFLSRINIETGVFMCVEREEYAVRCAVSLSSDKRWYQHKMGHDLRDLQLITQMRLALCCSHKGALRLAKMGIEHTVTNKKIIHII</sequence>
<name>G0UAL1_TRYVY</name>
<evidence type="ECO:0000313" key="1">
    <source>
        <dbReference type="EMBL" id="CCC52844.1"/>
    </source>
</evidence>
<reference evidence="1" key="1">
    <citation type="journal article" date="2012" name="Proc. Natl. Acad. Sci. U.S.A.">
        <title>Antigenic diversity is generated by distinct evolutionary mechanisms in African trypanosome species.</title>
        <authorList>
            <person name="Jackson A.P."/>
            <person name="Berry A."/>
            <person name="Aslett M."/>
            <person name="Allison H.C."/>
            <person name="Burton P."/>
            <person name="Vavrova-Anderson J."/>
            <person name="Brown R."/>
            <person name="Browne H."/>
            <person name="Corton N."/>
            <person name="Hauser H."/>
            <person name="Gamble J."/>
            <person name="Gilderthorp R."/>
            <person name="Marcello L."/>
            <person name="McQuillan J."/>
            <person name="Otto T.D."/>
            <person name="Quail M.A."/>
            <person name="Sanders M.J."/>
            <person name="van Tonder A."/>
            <person name="Ginger M.L."/>
            <person name="Field M.C."/>
            <person name="Barry J.D."/>
            <person name="Hertz-Fowler C."/>
            <person name="Berriman M."/>
        </authorList>
    </citation>
    <scope>NUCLEOTIDE SEQUENCE</scope>
    <source>
        <strain evidence="1">Y486</strain>
    </source>
</reference>
<organism evidence="1">
    <name type="scientific">Trypanosoma vivax (strain Y486)</name>
    <dbReference type="NCBI Taxonomy" id="1055687"/>
    <lineage>
        <taxon>Eukaryota</taxon>
        <taxon>Discoba</taxon>
        <taxon>Euglenozoa</taxon>
        <taxon>Kinetoplastea</taxon>
        <taxon>Metakinetoplastina</taxon>
        <taxon>Trypanosomatida</taxon>
        <taxon>Trypanosomatidae</taxon>
        <taxon>Trypanosoma</taxon>
        <taxon>Duttonella</taxon>
    </lineage>
</organism>
<proteinExistence type="predicted"/>
<dbReference type="AlphaFoldDB" id="G0UAL1"/>
<dbReference type="EMBL" id="HE573027">
    <property type="protein sequence ID" value="CCC52844.1"/>
    <property type="molecule type" value="Genomic_DNA"/>
</dbReference>